<dbReference type="SUPFAM" id="SSF52540">
    <property type="entry name" value="P-loop containing nucleoside triphosphate hydrolases"/>
    <property type="match status" value="1"/>
</dbReference>
<dbReference type="Proteomes" id="UP000002493">
    <property type="component" value="Chromosome 2"/>
</dbReference>
<accession>Q87GQ4</accession>
<dbReference type="GO" id="GO:0005524">
    <property type="term" value="F:ATP binding"/>
    <property type="evidence" value="ECO:0007669"/>
    <property type="project" value="UniProtKB-KW"/>
</dbReference>
<dbReference type="InterPro" id="IPR027417">
    <property type="entry name" value="P-loop_NTPase"/>
</dbReference>
<protein>
    <submittedName>
        <fullName evidence="2">Putative ATP-binding protein</fullName>
    </submittedName>
</protein>
<dbReference type="Pfam" id="PF13304">
    <property type="entry name" value="AAA_21"/>
    <property type="match status" value="1"/>
</dbReference>
<keyword evidence="2" id="KW-0067">ATP-binding</keyword>
<dbReference type="Gene3D" id="3.40.50.300">
    <property type="entry name" value="P-loop containing nucleotide triphosphate hydrolases"/>
    <property type="match status" value="1"/>
</dbReference>
<dbReference type="InterPro" id="IPR051396">
    <property type="entry name" value="Bact_Antivir_Def_Nuclease"/>
</dbReference>
<evidence type="ECO:0000313" key="3">
    <source>
        <dbReference type="Proteomes" id="UP000002493"/>
    </source>
</evidence>
<dbReference type="EMBL" id="BA000032">
    <property type="protein sequence ID" value="BAC62604.1"/>
    <property type="molecule type" value="Genomic_DNA"/>
</dbReference>
<reference evidence="2 3" key="1">
    <citation type="journal article" date="2003" name="Lancet">
        <title>Genome sequence of Vibrio parahaemolyticus: a pathogenic mechanism distinct from that of V. cholerae.</title>
        <authorList>
            <person name="Makino K."/>
            <person name="Oshima K."/>
            <person name="Kurokawa K."/>
            <person name="Yokoyama K."/>
            <person name="Uda T."/>
            <person name="Tagomori K."/>
            <person name="Iijima Y."/>
            <person name="Najima M."/>
            <person name="Nakano M."/>
            <person name="Yamashita A."/>
            <person name="Kubota Y."/>
            <person name="Kimura S."/>
            <person name="Yasunaga T."/>
            <person name="Honda T."/>
            <person name="Shinagawa H."/>
            <person name="Hattori M."/>
            <person name="Iida T."/>
        </authorList>
    </citation>
    <scope>NUCLEOTIDE SEQUENCE [LARGE SCALE GENOMIC DNA]</scope>
    <source>
        <strain evidence="3">RIMD 2210633</strain>
    </source>
</reference>
<dbReference type="GO" id="GO:0016887">
    <property type="term" value="F:ATP hydrolysis activity"/>
    <property type="evidence" value="ECO:0007669"/>
    <property type="project" value="InterPro"/>
</dbReference>
<evidence type="ECO:0000259" key="1">
    <source>
        <dbReference type="Pfam" id="PF13304"/>
    </source>
</evidence>
<dbReference type="InterPro" id="IPR003959">
    <property type="entry name" value="ATPase_AAA_core"/>
</dbReference>
<name>Q87GQ4_VIBPA</name>
<feature type="domain" description="ATPase AAA-type core" evidence="1">
    <location>
        <begin position="289"/>
        <end position="370"/>
    </location>
</feature>
<dbReference type="PANTHER" id="PTHR43581">
    <property type="entry name" value="ATP/GTP PHOSPHATASE"/>
    <property type="match status" value="1"/>
</dbReference>
<dbReference type="AlphaFoldDB" id="Q87GQ4"/>
<organism evidence="2 3">
    <name type="scientific">Vibrio parahaemolyticus serotype O3:K6 (strain RIMD 2210633)</name>
    <dbReference type="NCBI Taxonomy" id="223926"/>
    <lineage>
        <taxon>Bacteria</taxon>
        <taxon>Pseudomonadati</taxon>
        <taxon>Pseudomonadota</taxon>
        <taxon>Gammaproteobacteria</taxon>
        <taxon>Vibrionales</taxon>
        <taxon>Vibrionaceae</taxon>
        <taxon>Vibrio</taxon>
    </lineage>
</organism>
<dbReference type="HOGENOM" id="CLU_042523_0_0_6"/>
<sequence>MTLMGFRVKKVRNHVLWDKENDDRNAFTVIIGNNGCGKTELLIDTCNKYHSYYTSALLDKDTHVASAVHYLREDFSPHNWKTVEREYGHRLPRKLIAASTSQFEKFKANWSVRNDLVPSGFYAYIGSKPYMPSLSPSTRIASKAIQQLLGAEYFEERKHKALVGFLSKFDFGQKLLLKFELTFPNEDLENIQNQSLTEPETQLILKNAYIEHDEMELVELLGYCERIIEAPAFALTVGNQNLNLIHLKGSEQKPFSKLIISRMLRAGLITLSSIQTMKDKSLINDQSTVNIESSAISSLSKRSSGEQCLFLLFMGIISSIEDNALICIDEPEISLHPQWQERFVDILSESFSSYRGCHFLIATHSPLIVSDISAKNCCVYDMATNTLVDAAPYGERSSDYQLATLFHNPGNNNEYLLSQVIEVLDDICQSKEIASETKTKAHWLLSYEPRLPDGDKVKRLLSILEQTLEAFSK</sequence>
<dbReference type="PANTHER" id="PTHR43581:SF2">
    <property type="entry name" value="EXCINUCLEASE ATPASE SUBUNIT"/>
    <property type="match status" value="1"/>
</dbReference>
<keyword evidence="2" id="KW-0547">Nucleotide-binding</keyword>
<gene>
    <name evidence="2" type="ordered locus">VPA1261</name>
</gene>
<dbReference type="PATRIC" id="fig|223926.6.peg.4187"/>
<proteinExistence type="predicted"/>
<dbReference type="eggNOG" id="COG3950">
    <property type="taxonomic scope" value="Bacteria"/>
</dbReference>
<dbReference type="KEGG" id="vpa:VPA1261"/>
<evidence type="ECO:0000313" key="2">
    <source>
        <dbReference type="EMBL" id="BAC62604.1"/>
    </source>
</evidence>